<evidence type="ECO:0000256" key="1">
    <source>
        <dbReference type="SAM" id="MobiDB-lite"/>
    </source>
</evidence>
<gene>
    <name evidence="2" type="primary">OMP</name>
</gene>
<feature type="compositionally biased region" description="Polar residues" evidence="1">
    <location>
        <begin position="1"/>
        <end position="19"/>
    </location>
</feature>
<name>A0A674DTE4_SALTR</name>
<accession>A0A674DTE4</accession>
<dbReference type="GeneTree" id="ENSGT00390000009497"/>
<sequence length="171" mass="19649">MSLVSTRENSASPPQTSLLPFQPDLHLTEVMHQRVQSLQQRGGKRQNGERLLRPHEAVYHLDFSQHALHFTHWGVWLAHPGHLTVIATSQLWTPDLTHLMNRQLLDPAGVFWQAEGDDDDTPVHHYEADAQEFGERIAELEKVRKTMYFLLAFEEDVGPDVFECSISFQVD</sequence>
<dbReference type="SUPFAM" id="SSF63697">
    <property type="entry name" value="Olfactory marker protein"/>
    <property type="match status" value="1"/>
</dbReference>
<dbReference type="InterPro" id="IPR036727">
    <property type="entry name" value="Olfactory_marker_sf"/>
</dbReference>
<evidence type="ECO:0000313" key="2">
    <source>
        <dbReference type="Ensembl" id="ENSSTUP00000099060.1"/>
    </source>
</evidence>
<dbReference type="Gene3D" id="2.60.120.390">
    <property type="entry name" value="Olfactory marker"/>
    <property type="match status" value="1"/>
</dbReference>
<dbReference type="GO" id="GO:0007165">
    <property type="term" value="P:signal transduction"/>
    <property type="evidence" value="ECO:0007669"/>
    <property type="project" value="InterPro"/>
</dbReference>
<dbReference type="Ensembl" id="ENSSTUT00000106329.1">
    <property type="protein sequence ID" value="ENSSTUP00000099060.1"/>
    <property type="gene ID" value="ENSSTUG00000044427.1"/>
</dbReference>
<keyword evidence="3" id="KW-1185">Reference proteome</keyword>
<dbReference type="OMA" id="ALHFTHW"/>
<dbReference type="Pfam" id="PF06554">
    <property type="entry name" value="Olfactory_mark"/>
    <property type="match status" value="1"/>
</dbReference>
<dbReference type="InParanoid" id="A0A674DTE4"/>
<protein>
    <submittedName>
        <fullName evidence="2">Olfactory marker protein b</fullName>
    </submittedName>
</protein>
<dbReference type="PANTHER" id="PTHR15357:SF0">
    <property type="entry name" value="OLFACTORY MARKER PROTEIN"/>
    <property type="match status" value="1"/>
</dbReference>
<reference evidence="2" key="2">
    <citation type="submission" date="2025-09" db="UniProtKB">
        <authorList>
            <consortium name="Ensembl"/>
        </authorList>
    </citation>
    <scope>IDENTIFICATION</scope>
</reference>
<dbReference type="InterPro" id="IPR009103">
    <property type="entry name" value="Olfactory_marker"/>
</dbReference>
<dbReference type="GO" id="GO:0007608">
    <property type="term" value="P:sensory perception of smell"/>
    <property type="evidence" value="ECO:0007669"/>
    <property type="project" value="InterPro"/>
</dbReference>
<evidence type="ECO:0000313" key="3">
    <source>
        <dbReference type="Proteomes" id="UP000472277"/>
    </source>
</evidence>
<feature type="region of interest" description="Disordered" evidence="1">
    <location>
        <begin position="1"/>
        <end position="20"/>
    </location>
</feature>
<reference evidence="2" key="1">
    <citation type="submission" date="2025-08" db="UniProtKB">
        <authorList>
            <consortium name="Ensembl"/>
        </authorList>
    </citation>
    <scope>IDENTIFICATION</scope>
</reference>
<organism evidence="2 3">
    <name type="scientific">Salmo trutta</name>
    <name type="common">Brown trout</name>
    <dbReference type="NCBI Taxonomy" id="8032"/>
    <lineage>
        <taxon>Eukaryota</taxon>
        <taxon>Metazoa</taxon>
        <taxon>Chordata</taxon>
        <taxon>Craniata</taxon>
        <taxon>Vertebrata</taxon>
        <taxon>Euteleostomi</taxon>
        <taxon>Actinopterygii</taxon>
        <taxon>Neopterygii</taxon>
        <taxon>Teleostei</taxon>
        <taxon>Protacanthopterygii</taxon>
        <taxon>Salmoniformes</taxon>
        <taxon>Salmonidae</taxon>
        <taxon>Salmoninae</taxon>
        <taxon>Salmo</taxon>
    </lineage>
</organism>
<dbReference type="Proteomes" id="UP000472277">
    <property type="component" value="Chromosome 19"/>
</dbReference>
<dbReference type="AlphaFoldDB" id="A0A674DTE4"/>
<proteinExistence type="predicted"/>
<dbReference type="PANTHER" id="PTHR15357">
    <property type="entry name" value="OLFACTORY MARKER PROTEIN"/>
    <property type="match status" value="1"/>
</dbReference>